<evidence type="ECO:0000256" key="1">
    <source>
        <dbReference type="ARBA" id="ARBA00001957"/>
    </source>
</evidence>
<gene>
    <name evidence="9" type="ORF">SAMN05444487_101150</name>
</gene>
<dbReference type="SUPFAM" id="SSF51735">
    <property type="entry name" value="NAD(P)-binding Rossmann-fold domains"/>
    <property type="match status" value="2"/>
</dbReference>
<dbReference type="InterPro" id="IPR016035">
    <property type="entry name" value="Acyl_Trfase/lysoPLipase"/>
</dbReference>
<dbReference type="Pfam" id="PF00501">
    <property type="entry name" value="AMP-binding"/>
    <property type="match status" value="1"/>
</dbReference>
<dbReference type="Pfam" id="PF22621">
    <property type="entry name" value="CurL-like_PKS_C"/>
    <property type="match status" value="1"/>
</dbReference>
<dbReference type="Gene3D" id="3.30.559.30">
    <property type="entry name" value="Nonribosomal peptide synthetase, condensation domain"/>
    <property type="match status" value="1"/>
</dbReference>
<dbReference type="InterPro" id="IPR036291">
    <property type="entry name" value="NAD(P)-bd_dom_sf"/>
</dbReference>
<dbReference type="SUPFAM" id="SSF52151">
    <property type="entry name" value="FabD/lysophospholipase-like"/>
    <property type="match status" value="1"/>
</dbReference>
<dbReference type="SMART" id="SM00825">
    <property type="entry name" value="PKS_KS"/>
    <property type="match status" value="1"/>
</dbReference>
<dbReference type="Gene3D" id="3.30.300.30">
    <property type="match status" value="1"/>
</dbReference>
<accession>A0A1H2Q9H9</accession>
<dbReference type="SUPFAM" id="SSF52777">
    <property type="entry name" value="CoA-dependent acyltransferases"/>
    <property type="match status" value="2"/>
</dbReference>
<dbReference type="FunFam" id="3.40.50.980:FF:000001">
    <property type="entry name" value="Non-ribosomal peptide synthetase"/>
    <property type="match status" value="1"/>
</dbReference>
<dbReference type="NCBIfam" id="TIGR01733">
    <property type="entry name" value="AA-adenyl-dom"/>
    <property type="match status" value="1"/>
</dbReference>
<dbReference type="SUPFAM" id="SSF53901">
    <property type="entry name" value="Thiolase-like"/>
    <property type="match status" value="1"/>
</dbReference>
<dbReference type="STRING" id="1048340.SAMN05444487_101150"/>
<evidence type="ECO:0000256" key="2">
    <source>
        <dbReference type="ARBA" id="ARBA00006432"/>
    </source>
</evidence>
<evidence type="ECO:0000256" key="3">
    <source>
        <dbReference type="ARBA" id="ARBA00022450"/>
    </source>
</evidence>
<dbReference type="InterPro" id="IPR050091">
    <property type="entry name" value="PKS_NRPS_Biosynth_Enz"/>
</dbReference>
<dbReference type="InterPro" id="IPR025110">
    <property type="entry name" value="AMP-bd_C"/>
</dbReference>
<feature type="domain" description="Carrier" evidence="7">
    <location>
        <begin position="2465"/>
        <end position="2540"/>
    </location>
</feature>
<evidence type="ECO:0000259" key="7">
    <source>
        <dbReference type="PROSITE" id="PS50075"/>
    </source>
</evidence>
<dbReference type="PROSITE" id="PS50075">
    <property type="entry name" value="CARRIER"/>
    <property type="match status" value="2"/>
</dbReference>
<dbReference type="Pfam" id="PF13193">
    <property type="entry name" value="AMP-binding_C"/>
    <property type="match status" value="1"/>
</dbReference>
<dbReference type="InterPro" id="IPR000873">
    <property type="entry name" value="AMP-dep_synth/lig_dom"/>
</dbReference>
<dbReference type="Pfam" id="PF08659">
    <property type="entry name" value="KR"/>
    <property type="match status" value="1"/>
</dbReference>
<dbReference type="FunFam" id="3.40.50.980:FF:000002">
    <property type="entry name" value="Enterobactin synthetase component F"/>
    <property type="match status" value="1"/>
</dbReference>
<dbReference type="InterPro" id="IPR049490">
    <property type="entry name" value="C883_1060-like_KR_N"/>
</dbReference>
<dbReference type="CDD" id="cd17643">
    <property type="entry name" value="A_NRPS_Cytc1-like"/>
    <property type="match status" value="1"/>
</dbReference>
<dbReference type="SMART" id="SM00822">
    <property type="entry name" value="PKS_KR"/>
    <property type="match status" value="1"/>
</dbReference>
<feature type="domain" description="Carrier" evidence="7">
    <location>
        <begin position="952"/>
        <end position="1027"/>
    </location>
</feature>
<dbReference type="Gene3D" id="1.10.1200.10">
    <property type="entry name" value="ACP-like"/>
    <property type="match status" value="2"/>
</dbReference>
<dbReference type="PANTHER" id="PTHR43775">
    <property type="entry name" value="FATTY ACID SYNTHASE"/>
    <property type="match status" value="1"/>
</dbReference>
<dbReference type="InterPro" id="IPR020845">
    <property type="entry name" value="AMP-binding_CS"/>
</dbReference>
<dbReference type="GO" id="GO:0004312">
    <property type="term" value="F:fatty acid synthase activity"/>
    <property type="evidence" value="ECO:0007669"/>
    <property type="project" value="TreeGrafter"/>
</dbReference>
<dbReference type="Gene3D" id="3.40.47.10">
    <property type="match status" value="1"/>
</dbReference>
<evidence type="ECO:0000256" key="5">
    <source>
        <dbReference type="ARBA" id="ARBA00022679"/>
    </source>
</evidence>
<dbReference type="InterPro" id="IPR036736">
    <property type="entry name" value="ACP-like_sf"/>
</dbReference>
<dbReference type="InterPro" id="IPR009081">
    <property type="entry name" value="PP-bd_ACP"/>
</dbReference>
<dbReference type="GO" id="GO:0031177">
    <property type="term" value="F:phosphopantetheine binding"/>
    <property type="evidence" value="ECO:0007669"/>
    <property type="project" value="InterPro"/>
</dbReference>
<evidence type="ECO:0000313" key="10">
    <source>
        <dbReference type="Proteomes" id="UP000198534"/>
    </source>
</evidence>
<protein>
    <submittedName>
        <fullName evidence="9">Amino acid adenylation domain-containing protein</fullName>
    </submittedName>
</protein>
<evidence type="ECO:0000256" key="4">
    <source>
        <dbReference type="ARBA" id="ARBA00022553"/>
    </source>
</evidence>
<dbReference type="Gene3D" id="3.40.50.720">
    <property type="entry name" value="NAD(P)-binding Rossmann-like Domain"/>
    <property type="match status" value="1"/>
</dbReference>
<dbReference type="Pfam" id="PF00109">
    <property type="entry name" value="ketoacyl-synt"/>
    <property type="match status" value="1"/>
</dbReference>
<dbReference type="GO" id="GO:0006633">
    <property type="term" value="P:fatty acid biosynthetic process"/>
    <property type="evidence" value="ECO:0007669"/>
    <property type="project" value="InterPro"/>
</dbReference>
<dbReference type="PROSITE" id="PS00455">
    <property type="entry name" value="AMP_BINDING"/>
    <property type="match status" value="1"/>
</dbReference>
<dbReference type="PROSITE" id="PS00012">
    <property type="entry name" value="PHOSPHOPANTETHEINE"/>
    <property type="match status" value="1"/>
</dbReference>
<dbReference type="Gene3D" id="3.30.70.250">
    <property type="entry name" value="Malonyl-CoA ACP transacylase, ACP-binding"/>
    <property type="match status" value="1"/>
</dbReference>
<dbReference type="InterPro" id="IPR020806">
    <property type="entry name" value="PKS_PP-bd"/>
</dbReference>
<dbReference type="GO" id="GO:0044550">
    <property type="term" value="P:secondary metabolite biosynthetic process"/>
    <property type="evidence" value="ECO:0007669"/>
    <property type="project" value="UniProtKB-ARBA"/>
</dbReference>
<dbReference type="InterPro" id="IPR014043">
    <property type="entry name" value="Acyl_transferase_dom"/>
</dbReference>
<dbReference type="OrthoDB" id="9765680at2"/>
<dbReference type="Gene3D" id="3.40.50.980">
    <property type="match status" value="2"/>
</dbReference>
<dbReference type="FunFam" id="3.30.300.30:FF:000010">
    <property type="entry name" value="Enterobactin synthetase component F"/>
    <property type="match status" value="1"/>
</dbReference>
<dbReference type="SUPFAM" id="SSF47336">
    <property type="entry name" value="ACP-like"/>
    <property type="match status" value="2"/>
</dbReference>
<evidence type="ECO:0000313" key="9">
    <source>
        <dbReference type="EMBL" id="SDW03816.1"/>
    </source>
</evidence>
<sequence>MTEATKIRKEDVEDILALTPLQEGIIFHYLKEPHSNIYREELRLRLSGEVSIPLYERAWQHVVRMNEMLRTAFRWEGVKHPVQIVLKEHTPRLLFSDGAALGDDEAYDLHQVPFSVELCRLGEKEYEMILRHHHILFDGWSNGVILLEFIQAYRELVQGKTPSLTKKAKFKDFIRWQQDQDASRQQTFWQKYLADLKEPIPLSEKRLKRSIAQTVTNHLGEEQSARIREFARQQGITVAALFYAAWGVLLQRYQDSEDVLFGTTVSGRGGTLPGVKEMVGLFINTPPLRVTHQEEQRVSDLLQQVQKDLLDRSEYESISLVDVDSSFDTILVVENYPLDVAQLTKPDEILQVTGYEMRELTNYDLTVSVECFDSIKLVMMWPEGAFDAQMITRMTHHFLRLLDEMIADVTKPIASLAMMSNDEQLKLLQGGLQPAATYPPLTIYELFEAQVRKDPERIALTFGDEHMTYGQLQERADQVAVLLQQRGVKPDELVGVMLEPSFDMMAVLLGILKAGGAYVPIEPDYPQERISFILEDCGTQWLITSERFREKAKIAGELLFIEHFSKLAEEDSSKGASIPMPAVSPENLAYVIYTSGTTGRPKGVMIEHRNVVQLVMHQPSQFHFSDQDTWLLFHSFCFDMSVWEMYGALLHGGRLIIVPKQTLRDTYGLVELVAREKVTVLNQTPSAFYMFQQVAEEFPDQTFSLRLITFGGERLKPDLLKSWRQRSPHIVMVNMYGITETTVHVTYKEIGDEEMNSNLSAIGVSLPTYACYVLDSHRRLLPKGMQGELYVGGGGVARGYLNRTEINADRFIENPYRPGERLYRSGDLVRMLESGEMEYIRRIDHQVKIRGYRIETGEIEHHLQQHDAIKEAVVVAVNDQEGTPELCAYVVTHTEISKEELRNDLVDKVPGYMIPAYFIPINNIPLTSNGKVDRKALLRKSEAVHVNRGHEVSQDEIESTVAKVWQEVLGVQEIGLHENFFDVGGNSLKMIRLLSRLRSTFTKEVSMPTLFRYTTIYDQACYYRGGEKDALATPTPMPPTGSDVAVVGMAVRLPGAPNLGQFWANLQQGVESIRVFTEEELRVAGVPEEQLQKQNYVKAKGYLEDTDAFDHQFFEYGAKEAEMMDPQLRILHECAWEALEHAGESKWANGERMGVYVGGSPNFHWLRSVAGEGTSALDEFQAMLLNEKDVFATRLAYKLNLTGPAVTVQTACSTSLVAIENAWADLIHGCCEAALAGGVSITYPTKTGYLYEEGMIHSPDGHCRAFDEDAAGTVGGNGVGMVVLKRLEDAQRDGNTIYAVVKGAAVNNDGARKAGFTAPGVEGQAAVIQAAQQIAGVKPEEIAYVEAHGTGTQLGDPLEMEALKLAFGEQESGRVLIGSVKTNIGHLDAAAGVAGFIKTVLALYHKQVPPSLHYQLPNPKIDFGKNPFRVNTMLTPWDDKVYRAGVSSFGMGGTNAHVVLESAPSVPSLAESRKWHVLTLSAKSELALQMMVENLAKDLEKNPYRMLSDVAYTLHTGRQDFPHRRTVVAPNIADAIAQLRSVGETSEAKSLRPVMFLFSGQGSQYVNMGRDLYENEPVFREQMDYGFTLLKKHINIDMRSILFPTAGAEELATQRLKETAFTQPLLFLIEYALAFLLIHWGVTPQRMIGHSIGEYVAACVAGVMAFEDALYLISIRGKLMQTLPVGSMLSVNLAEGDIEEFLREEIDLAAVNLPEQVVLSGPTALLENLERTLSEAGVKAAMLHTSHAFHSRMMDPILAPFEREVAKVSLSAPNIPYLSNVTGTWITAEQATSPTYWVKHLRGTVQFSKGLSELLRTEQAICLEIGPGRVLSTFVQTHPERQVGQTALNLLRHPLDSVKDSAHLLKQIGRLWMLGGRVGWQAFYGEEKRQVLPLPTYPFEKNRFPTDPKTASLSSLPQVNHAKKRANMDEWFYIPSWERSSIPAQPQVESWENGDDVWLLFVDQQDRMESLVVHLRNKGQRIIIVQLGEWFSRTAEDAYTIHLHEKADYGELFADLERRGCLPRKILHAWSCHGIQEETLSQERVVQGIDEGYYSLLYLAQALGKYGVEGKLYVLTEGMQEVTGTEKALYPERATILGFTKICGLEFPSLTCRTLDMDFGLPEKFFTEVILQECLSDTPDLVVAYRGRHRWVPTLRQTSFAKEEGETNRLRAGGVYLITGGLGGIGLAIAQYLAQRVPDVKLILLGRSEFPARHEWDHWINGQEQDLRKAAVIRALGEMESQGAEVMVVQGDVAKEHDMRHMLSQAKARFGEIQGVVHAAGVADYLGIMMNRDKEQNDAILAPKITGTLLMDSLLQEEPLDFFVLCSSIGNVAYHMKFGQSGYSAANEFLDAFAVYKNLRDGVYTVSINWPDWQEVGMSLQSAKVWAKQLNTDVESVLEDGVTAQEGVEVFHRIISHNHPQVVASPVDLHWKLTDGMRYYTELLDQGGKNKAKQQRSDRLVDFVAPSNEIEQQLSELLQGMFGYEQVGIHDNFFDLGMSSLDLVRVNAKLKDLFQYDLPVVTLYEYSSIHTLAKYLSQPGATEEAQPREELGIAKTVMKNTLARLNKRQ</sequence>
<dbReference type="InterPro" id="IPR001242">
    <property type="entry name" value="Condensation_dom"/>
</dbReference>
<dbReference type="InterPro" id="IPR045851">
    <property type="entry name" value="AMP-bd_C_sf"/>
</dbReference>
<dbReference type="SMART" id="SM00823">
    <property type="entry name" value="PKS_PP"/>
    <property type="match status" value="2"/>
</dbReference>
<name>A0A1H2Q9H9_9BACL</name>
<keyword evidence="10" id="KW-1185">Reference proteome</keyword>
<dbReference type="Pfam" id="PF00550">
    <property type="entry name" value="PP-binding"/>
    <property type="match status" value="2"/>
</dbReference>
<keyword evidence="4" id="KW-0597">Phosphoprotein</keyword>
<dbReference type="CDD" id="cd00833">
    <property type="entry name" value="PKS"/>
    <property type="match status" value="1"/>
</dbReference>
<dbReference type="GO" id="GO:0043041">
    <property type="term" value="P:amino acid activation for nonribosomal peptide biosynthetic process"/>
    <property type="evidence" value="ECO:0007669"/>
    <property type="project" value="UniProtKB-ARBA"/>
</dbReference>
<dbReference type="InterPro" id="IPR016036">
    <property type="entry name" value="Malonyl_transacylase_ACP-bd"/>
</dbReference>
<dbReference type="InterPro" id="IPR001227">
    <property type="entry name" value="Ac_transferase_dom_sf"/>
</dbReference>
<dbReference type="PANTHER" id="PTHR43775:SF51">
    <property type="entry name" value="INACTIVE PHENOLPHTHIOCEROL SYNTHESIS POLYKETIDE SYNTHASE TYPE I PKS1-RELATED"/>
    <property type="match status" value="1"/>
</dbReference>
<dbReference type="InterPro" id="IPR013968">
    <property type="entry name" value="PKS_KR"/>
</dbReference>
<dbReference type="InterPro" id="IPR023213">
    <property type="entry name" value="CAT-like_dom_sf"/>
</dbReference>
<dbReference type="EMBL" id="FNNQ01000001">
    <property type="protein sequence ID" value="SDW03816.1"/>
    <property type="molecule type" value="Genomic_DNA"/>
</dbReference>
<evidence type="ECO:0000256" key="6">
    <source>
        <dbReference type="ARBA" id="ARBA00029443"/>
    </source>
</evidence>
<dbReference type="InterPro" id="IPR057326">
    <property type="entry name" value="KR_dom"/>
</dbReference>
<dbReference type="SUPFAM" id="SSF56801">
    <property type="entry name" value="Acetyl-CoA synthetase-like"/>
    <property type="match status" value="1"/>
</dbReference>
<dbReference type="CDD" id="cd08953">
    <property type="entry name" value="KR_2_SDR_x"/>
    <property type="match status" value="1"/>
</dbReference>
<dbReference type="SUPFAM" id="SSF55048">
    <property type="entry name" value="Probable ACP-binding domain of malonyl-CoA ACP transacylase"/>
    <property type="match status" value="1"/>
</dbReference>
<dbReference type="PROSITE" id="PS52004">
    <property type="entry name" value="KS3_2"/>
    <property type="match status" value="1"/>
</dbReference>
<dbReference type="Gene3D" id="3.30.70.3290">
    <property type="match status" value="1"/>
</dbReference>
<dbReference type="InterPro" id="IPR020841">
    <property type="entry name" value="PKS_Beta-ketoAc_synthase_dom"/>
</dbReference>
<dbReference type="FunFam" id="3.40.50.12780:FF:000012">
    <property type="entry name" value="Non-ribosomal peptide synthetase"/>
    <property type="match status" value="1"/>
</dbReference>
<dbReference type="RefSeq" id="WP_091734692.1">
    <property type="nucleotide sequence ID" value="NZ_FNNQ01000001.1"/>
</dbReference>
<dbReference type="InterPro" id="IPR014031">
    <property type="entry name" value="Ketoacyl_synth_C"/>
</dbReference>
<feature type="domain" description="Ketosynthase family 3 (KS3)" evidence="8">
    <location>
        <begin position="1041"/>
        <end position="1462"/>
    </location>
</feature>
<dbReference type="Proteomes" id="UP000198534">
    <property type="component" value="Unassembled WGS sequence"/>
</dbReference>
<keyword evidence="3" id="KW-0596">Phosphopantetheine</keyword>
<dbReference type="Gene3D" id="3.30.559.10">
    <property type="entry name" value="Chloramphenicol acetyltransferase-like domain"/>
    <property type="match status" value="1"/>
</dbReference>
<dbReference type="InterPro" id="IPR016039">
    <property type="entry name" value="Thiolase-like"/>
</dbReference>
<dbReference type="Pfam" id="PF00668">
    <property type="entry name" value="Condensation"/>
    <property type="match status" value="1"/>
</dbReference>
<dbReference type="InterPro" id="IPR010071">
    <property type="entry name" value="AA_adenyl_dom"/>
</dbReference>
<reference evidence="9 10" key="1">
    <citation type="submission" date="2016-10" db="EMBL/GenBank/DDBJ databases">
        <authorList>
            <person name="de Groot N.N."/>
        </authorList>
    </citation>
    <scope>NUCLEOTIDE SEQUENCE [LARGE SCALE GENOMIC DNA]</scope>
    <source>
        <strain evidence="9 10">DSM 45610</strain>
    </source>
</reference>
<dbReference type="Pfam" id="PF02801">
    <property type="entry name" value="Ketoacyl-synt_C"/>
    <property type="match status" value="1"/>
</dbReference>
<dbReference type="PROSITE" id="PS00606">
    <property type="entry name" value="KS3_1"/>
    <property type="match status" value="1"/>
</dbReference>
<dbReference type="Pfam" id="PF00698">
    <property type="entry name" value="Acyl_transf_1"/>
    <property type="match status" value="1"/>
</dbReference>
<comment type="similarity">
    <text evidence="6">In the C-terminal section; belongs to the NRP synthetase family.</text>
</comment>
<organism evidence="9 10">
    <name type="scientific">Marininema mesophilum</name>
    <dbReference type="NCBI Taxonomy" id="1048340"/>
    <lineage>
        <taxon>Bacteria</taxon>
        <taxon>Bacillati</taxon>
        <taxon>Bacillota</taxon>
        <taxon>Bacilli</taxon>
        <taxon>Bacillales</taxon>
        <taxon>Thermoactinomycetaceae</taxon>
        <taxon>Marininema</taxon>
    </lineage>
</organism>
<dbReference type="GO" id="GO:0004315">
    <property type="term" value="F:3-oxoacyl-[acyl-carrier-protein] synthase activity"/>
    <property type="evidence" value="ECO:0007669"/>
    <property type="project" value="InterPro"/>
</dbReference>
<dbReference type="InterPro" id="IPR014030">
    <property type="entry name" value="Ketoacyl_synth_N"/>
</dbReference>
<dbReference type="Gene3D" id="2.30.38.10">
    <property type="entry name" value="Luciferase, Domain 3"/>
    <property type="match status" value="1"/>
</dbReference>
<dbReference type="InterPro" id="IPR018201">
    <property type="entry name" value="Ketoacyl_synth_AS"/>
</dbReference>
<comment type="cofactor">
    <cofactor evidence="1">
        <name>pantetheine 4'-phosphate</name>
        <dbReference type="ChEBI" id="CHEBI:47942"/>
    </cofactor>
</comment>
<dbReference type="Gene3D" id="3.40.366.10">
    <property type="entry name" value="Malonyl-Coenzyme A Acyl Carrier Protein, domain 2"/>
    <property type="match status" value="1"/>
</dbReference>
<dbReference type="SMART" id="SM00827">
    <property type="entry name" value="PKS_AT"/>
    <property type="match status" value="1"/>
</dbReference>
<proteinExistence type="inferred from homology"/>
<keyword evidence="5" id="KW-0808">Transferase</keyword>
<evidence type="ECO:0000259" key="8">
    <source>
        <dbReference type="PROSITE" id="PS52004"/>
    </source>
</evidence>
<dbReference type="Pfam" id="PF21394">
    <property type="entry name" value="Beta-ketacyl_N"/>
    <property type="match status" value="1"/>
</dbReference>
<comment type="similarity">
    <text evidence="2">Belongs to the ATP-dependent AMP-binding enzyme family.</text>
</comment>
<dbReference type="InterPro" id="IPR006162">
    <property type="entry name" value="Ppantetheine_attach_site"/>
</dbReference>